<name>A0A1J5P9J5_9ZZZZ</name>
<gene>
    <name evidence="1" type="ORF">GALL_505440</name>
</gene>
<reference evidence="1" key="1">
    <citation type="submission" date="2016-10" db="EMBL/GenBank/DDBJ databases">
        <title>Sequence of Gallionella enrichment culture.</title>
        <authorList>
            <person name="Poehlein A."/>
            <person name="Muehling M."/>
            <person name="Daniel R."/>
        </authorList>
    </citation>
    <scope>NUCLEOTIDE SEQUENCE</scope>
</reference>
<dbReference type="AlphaFoldDB" id="A0A1J5P9J5"/>
<accession>A0A1J5P9J5</accession>
<organism evidence="1">
    <name type="scientific">mine drainage metagenome</name>
    <dbReference type="NCBI Taxonomy" id="410659"/>
    <lineage>
        <taxon>unclassified sequences</taxon>
        <taxon>metagenomes</taxon>
        <taxon>ecological metagenomes</taxon>
    </lineage>
</organism>
<comment type="caution">
    <text evidence="1">The sequence shown here is derived from an EMBL/GenBank/DDBJ whole genome shotgun (WGS) entry which is preliminary data.</text>
</comment>
<protein>
    <submittedName>
        <fullName evidence="1">Uncharacterized protein</fullName>
    </submittedName>
</protein>
<evidence type="ECO:0000313" key="1">
    <source>
        <dbReference type="EMBL" id="OIQ67874.1"/>
    </source>
</evidence>
<sequence>MSCAVMTLTPKGSVAAGSAKRDAVTTTSFKLITGALCARAGPTINTANADAHKATGARRHINKGKDFIKKKTIKKALTVVPDSA</sequence>
<proteinExistence type="predicted"/>
<dbReference type="EMBL" id="MLJW01005650">
    <property type="protein sequence ID" value="OIQ67874.1"/>
    <property type="molecule type" value="Genomic_DNA"/>
</dbReference>